<dbReference type="Proteomes" id="UP000301751">
    <property type="component" value="Unassembled WGS sequence"/>
</dbReference>
<dbReference type="InterPro" id="IPR023631">
    <property type="entry name" value="Amidase_dom"/>
</dbReference>
<dbReference type="InterPro" id="IPR036928">
    <property type="entry name" value="AS_sf"/>
</dbReference>
<dbReference type="AlphaFoldDB" id="A0A480AQI1"/>
<dbReference type="InterPro" id="IPR000120">
    <property type="entry name" value="Amidase"/>
</dbReference>
<name>A0A480AQI1_9BURK</name>
<proteinExistence type="predicted"/>
<evidence type="ECO:0000313" key="2">
    <source>
        <dbReference type="EMBL" id="GCL63070.1"/>
    </source>
</evidence>
<gene>
    <name evidence="2" type="ORF">AQPW35_21510</name>
</gene>
<dbReference type="SUPFAM" id="SSF75304">
    <property type="entry name" value="Amidase signature (AS) enzymes"/>
    <property type="match status" value="1"/>
</dbReference>
<dbReference type="OrthoDB" id="8641877at2"/>
<dbReference type="PANTHER" id="PTHR11895">
    <property type="entry name" value="TRANSAMIDASE"/>
    <property type="match status" value="1"/>
</dbReference>
<evidence type="ECO:0000259" key="1">
    <source>
        <dbReference type="Pfam" id="PF01425"/>
    </source>
</evidence>
<dbReference type="EMBL" id="BJCL01000004">
    <property type="protein sequence ID" value="GCL63070.1"/>
    <property type="molecule type" value="Genomic_DNA"/>
</dbReference>
<dbReference type="Pfam" id="PF01425">
    <property type="entry name" value="Amidase"/>
    <property type="match status" value="1"/>
</dbReference>
<dbReference type="RefSeq" id="WP_137732815.1">
    <property type="nucleotide sequence ID" value="NZ_BJCL01000004.1"/>
</dbReference>
<dbReference type="Gene3D" id="3.90.1300.10">
    <property type="entry name" value="Amidase signature (AS) domain"/>
    <property type="match status" value="1"/>
</dbReference>
<keyword evidence="3" id="KW-1185">Reference proteome</keyword>
<dbReference type="GO" id="GO:0003824">
    <property type="term" value="F:catalytic activity"/>
    <property type="evidence" value="ECO:0007669"/>
    <property type="project" value="InterPro"/>
</dbReference>
<organism evidence="2 3">
    <name type="scientific">Pseudaquabacterium pictum</name>
    <dbReference type="NCBI Taxonomy" id="2315236"/>
    <lineage>
        <taxon>Bacteria</taxon>
        <taxon>Pseudomonadati</taxon>
        <taxon>Pseudomonadota</taxon>
        <taxon>Betaproteobacteria</taxon>
        <taxon>Burkholderiales</taxon>
        <taxon>Sphaerotilaceae</taxon>
        <taxon>Pseudaquabacterium</taxon>
    </lineage>
</organism>
<feature type="domain" description="Amidase" evidence="1">
    <location>
        <begin position="28"/>
        <end position="413"/>
    </location>
</feature>
<comment type="caution">
    <text evidence="2">The sequence shown here is derived from an EMBL/GenBank/DDBJ whole genome shotgun (WGS) entry which is preliminary data.</text>
</comment>
<evidence type="ECO:0000313" key="3">
    <source>
        <dbReference type="Proteomes" id="UP000301751"/>
    </source>
</evidence>
<sequence>MPDTAQPISARALAALLQQGALAPDALARQTLAAIAAAEPALQAFTCVLDADTAAAQARQLQGPLAGLPVAVKDIFDTRDLPTAYGSPAIYPPRPAGSDAALVALLRRAGALVIGKSSTTEFAYLHPTATTNPRAPGRTPGGSSSGSAAAVAAGLVPLAVGTQTGGSVVRPAAYCGVVGYKPTAGWLPTGGLKCFSWSLDTVGLFSRDVADMAWFAEALTGRALARPAAPSADRLVVGVPTDFPWEGLSANASAAIAHGCRALAAAGIEVRPCTLPAWAATGFDDHAVVQGHEAWRCLDWEFDYHAAQLSPVLRDYLASTRRITPAAYEAAQLRTLQARADAQAWLAGVDALLTPSAPDEPPPGLGSTGHSSFNRLWTLLGLPCINVPGAVGDHGAPMGLQLIAAAGADARLLQVAQRLEQALAAAAGPAPSSL</sequence>
<protein>
    <submittedName>
        <fullName evidence="2">Amidase</fullName>
    </submittedName>
</protein>
<reference evidence="3" key="1">
    <citation type="submission" date="2019-03" db="EMBL/GenBank/DDBJ databases">
        <title>Aquabacterium pictum sp.nov., the first bacteriochlorophyll a-containing freshwater bacterium in the genus Aquabacterium of the class Betaproteobacteria.</title>
        <authorList>
            <person name="Hirose S."/>
            <person name="Tank M."/>
            <person name="Hara E."/>
            <person name="Tamaki H."/>
            <person name="Takaichi S."/>
            <person name="Haruta S."/>
            <person name="Hanada S."/>
        </authorList>
    </citation>
    <scope>NUCLEOTIDE SEQUENCE [LARGE SCALE GENOMIC DNA]</scope>
    <source>
        <strain evidence="3">W35</strain>
    </source>
</reference>
<accession>A0A480AQI1</accession>
<dbReference type="PANTHER" id="PTHR11895:SF151">
    <property type="entry name" value="GLUTAMYL-TRNA(GLN) AMIDOTRANSFERASE SUBUNIT A"/>
    <property type="match status" value="1"/>
</dbReference>